<keyword evidence="1" id="KW-0472">Membrane</keyword>
<sequence length="63" mass="6709">MSALVFLQSFALLLVALGAATVAEPLAARRASTHRRLLLGFASLAVPIALFALLLFGLRILFD</sequence>
<name>A0A7Z2G4Q9_9BURK</name>
<dbReference type="Proteomes" id="UP000434209">
    <property type="component" value="Chromosome 1"/>
</dbReference>
<dbReference type="AlphaFoldDB" id="A0A7Z2G4Q9"/>
<reference evidence="2 3" key="1">
    <citation type="submission" date="2019-12" db="EMBL/GenBank/DDBJ databases">
        <title>Paraburkholderia acidiphila 7Q-K02 sp. nov and Paraburkholderia acidisoli DHF22 sp. nov., two strains isolated from forest soil.</title>
        <authorList>
            <person name="Gao Z."/>
            <person name="Qiu L."/>
        </authorList>
    </citation>
    <scope>NUCLEOTIDE SEQUENCE [LARGE SCALE GENOMIC DNA]</scope>
    <source>
        <strain evidence="2 3">7Q-K02</strain>
    </source>
</reference>
<evidence type="ECO:0000313" key="2">
    <source>
        <dbReference type="EMBL" id="QGZ54769.1"/>
    </source>
</evidence>
<keyword evidence="3" id="KW-1185">Reference proteome</keyword>
<gene>
    <name evidence="2" type="ORF">FAZ97_07470</name>
</gene>
<keyword evidence="1" id="KW-1133">Transmembrane helix</keyword>
<evidence type="ECO:0000313" key="3">
    <source>
        <dbReference type="Proteomes" id="UP000434209"/>
    </source>
</evidence>
<evidence type="ECO:0000256" key="1">
    <source>
        <dbReference type="SAM" id="Phobius"/>
    </source>
</evidence>
<proteinExistence type="predicted"/>
<dbReference type="KEGG" id="pacp:FAZ97_07470"/>
<organism evidence="2 3">
    <name type="scientific">Paraburkholderia acidiphila</name>
    <dbReference type="NCBI Taxonomy" id="2571747"/>
    <lineage>
        <taxon>Bacteria</taxon>
        <taxon>Pseudomonadati</taxon>
        <taxon>Pseudomonadota</taxon>
        <taxon>Betaproteobacteria</taxon>
        <taxon>Burkholderiales</taxon>
        <taxon>Burkholderiaceae</taxon>
        <taxon>Paraburkholderia</taxon>
    </lineage>
</organism>
<accession>A0A7Z2G4Q9</accession>
<feature type="transmembrane region" description="Helical" evidence="1">
    <location>
        <begin position="39"/>
        <end position="62"/>
    </location>
</feature>
<dbReference type="RefSeq" id="WP_158757869.1">
    <property type="nucleotide sequence ID" value="NZ_CP046909.1"/>
</dbReference>
<dbReference type="EMBL" id="CP046909">
    <property type="protein sequence ID" value="QGZ54769.1"/>
    <property type="molecule type" value="Genomic_DNA"/>
</dbReference>
<keyword evidence="1" id="KW-0812">Transmembrane</keyword>
<protein>
    <submittedName>
        <fullName evidence="2">Uncharacterized protein</fullName>
    </submittedName>
</protein>